<dbReference type="EMBL" id="CASHSV030000823">
    <property type="protein sequence ID" value="CAJ2676137.1"/>
    <property type="molecule type" value="Genomic_DNA"/>
</dbReference>
<accession>A0ACB0M5M5</accession>
<protein>
    <submittedName>
        <fullName evidence="1">Uncharacterized protein</fullName>
    </submittedName>
</protein>
<evidence type="ECO:0000313" key="2">
    <source>
        <dbReference type="Proteomes" id="UP001177021"/>
    </source>
</evidence>
<proteinExistence type="predicted"/>
<name>A0ACB0M5M5_TRIPR</name>
<comment type="caution">
    <text evidence="1">The sequence shown here is derived from an EMBL/GenBank/DDBJ whole genome shotgun (WGS) entry which is preliminary data.</text>
</comment>
<dbReference type="Proteomes" id="UP001177021">
    <property type="component" value="Unassembled WGS sequence"/>
</dbReference>
<organism evidence="1 2">
    <name type="scientific">Trifolium pratense</name>
    <name type="common">Red clover</name>
    <dbReference type="NCBI Taxonomy" id="57577"/>
    <lineage>
        <taxon>Eukaryota</taxon>
        <taxon>Viridiplantae</taxon>
        <taxon>Streptophyta</taxon>
        <taxon>Embryophyta</taxon>
        <taxon>Tracheophyta</taxon>
        <taxon>Spermatophyta</taxon>
        <taxon>Magnoliopsida</taxon>
        <taxon>eudicotyledons</taxon>
        <taxon>Gunneridae</taxon>
        <taxon>Pentapetalae</taxon>
        <taxon>rosids</taxon>
        <taxon>fabids</taxon>
        <taxon>Fabales</taxon>
        <taxon>Fabaceae</taxon>
        <taxon>Papilionoideae</taxon>
        <taxon>50 kb inversion clade</taxon>
        <taxon>NPAAA clade</taxon>
        <taxon>Hologalegina</taxon>
        <taxon>IRL clade</taxon>
        <taxon>Trifolieae</taxon>
        <taxon>Trifolium</taxon>
    </lineage>
</organism>
<sequence length="68" mass="7645">MDENTSAKATTPLDLPPNSMNKYGSQLDSNNNLEDKVLFETGGNDSGLDSRPKRTIRKPFWTQDFVLK</sequence>
<evidence type="ECO:0000313" key="1">
    <source>
        <dbReference type="EMBL" id="CAJ2676137.1"/>
    </source>
</evidence>
<reference evidence="1" key="1">
    <citation type="submission" date="2023-10" db="EMBL/GenBank/DDBJ databases">
        <authorList>
            <person name="Rodriguez Cubillos JULIANA M."/>
            <person name="De Vega J."/>
        </authorList>
    </citation>
    <scope>NUCLEOTIDE SEQUENCE</scope>
</reference>
<keyword evidence="2" id="KW-1185">Reference proteome</keyword>
<gene>
    <name evidence="1" type="ORF">MILVUS5_LOCUS38960</name>
</gene>